<dbReference type="RefSeq" id="WP_014855453.1">
    <property type="nucleotide sequence ID" value="NC_018178.1"/>
</dbReference>
<dbReference type="Pfam" id="PF07610">
    <property type="entry name" value="DUF1573"/>
    <property type="match status" value="1"/>
</dbReference>
<accession>I6YU12</accession>
<dbReference type="OrthoDB" id="826619at2"/>
<sequence>MKTKFTLPLAAIILLFLSYNHAVAQTASPRATVEPQAYDFGDIGGDSTVTAYFLIKNAGTDTLHILSARASCGCTAVLPDKRKLAPGETSSLKVSFNPKGKSGKQLKYVYLETDDPLNKRLKITIHANITSN</sequence>
<evidence type="ECO:0000313" key="3">
    <source>
        <dbReference type="Proteomes" id="UP000009011"/>
    </source>
</evidence>
<dbReference type="EMBL" id="CP003557">
    <property type="protein sequence ID" value="AFN74017.1"/>
    <property type="molecule type" value="Genomic_DNA"/>
</dbReference>
<feature type="chain" id="PRO_5003706796" description="DUF1573 domain-containing protein" evidence="1">
    <location>
        <begin position="25"/>
        <end position="132"/>
    </location>
</feature>
<evidence type="ECO:0008006" key="4">
    <source>
        <dbReference type="Google" id="ProtNLM"/>
    </source>
</evidence>
<keyword evidence="3" id="KW-1185">Reference proteome</keyword>
<dbReference type="Gene3D" id="2.60.40.10">
    <property type="entry name" value="Immunoglobulins"/>
    <property type="match status" value="1"/>
</dbReference>
<gene>
    <name evidence="2" type="ordered locus">MROS_0775</name>
</gene>
<dbReference type="InterPro" id="IPR011467">
    <property type="entry name" value="DUF1573"/>
</dbReference>
<dbReference type="PANTHER" id="PTHR37833">
    <property type="entry name" value="LIPOPROTEIN-RELATED"/>
    <property type="match status" value="1"/>
</dbReference>
<dbReference type="HOGENOM" id="CLU_122784_1_2_10"/>
<evidence type="ECO:0000256" key="1">
    <source>
        <dbReference type="SAM" id="SignalP"/>
    </source>
</evidence>
<keyword evidence="1" id="KW-0732">Signal</keyword>
<reference evidence="2 3" key="1">
    <citation type="journal article" date="2013" name="PLoS ONE">
        <title>Genomic analysis of Melioribacter roseus, facultatively anaerobic organotrophic bacterium representing a novel deep lineage within Bacteriodetes/Chlorobi group.</title>
        <authorList>
            <person name="Kadnikov V.V."/>
            <person name="Mardanov A.V."/>
            <person name="Podosokorskaya O.A."/>
            <person name="Gavrilov S.N."/>
            <person name="Kublanov I.V."/>
            <person name="Beletsky A.V."/>
            <person name="Bonch-Osmolovskaya E.A."/>
            <person name="Ravin N.V."/>
        </authorList>
    </citation>
    <scope>NUCLEOTIDE SEQUENCE [LARGE SCALE GENOMIC DNA]</scope>
    <source>
        <strain evidence="3">JCM 17771 / P3M-2</strain>
    </source>
</reference>
<protein>
    <recommendedName>
        <fullName evidence="4">DUF1573 domain-containing protein</fullName>
    </recommendedName>
</protein>
<evidence type="ECO:0000313" key="2">
    <source>
        <dbReference type="EMBL" id="AFN74017.1"/>
    </source>
</evidence>
<name>I6YU12_MELRP</name>
<dbReference type="Proteomes" id="UP000009011">
    <property type="component" value="Chromosome"/>
</dbReference>
<proteinExistence type="predicted"/>
<dbReference type="KEGG" id="mro:MROS_0775"/>
<dbReference type="STRING" id="1191523.MROS_0775"/>
<feature type="signal peptide" evidence="1">
    <location>
        <begin position="1"/>
        <end position="24"/>
    </location>
</feature>
<dbReference type="InterPro" id="IPR013783">
    <property type="entry name" value="Ig-like_fold"/>
</dbReference>
<dbReference type="PANTHER" id="PTHR37833:SF1">
    <property type="entry name" value="SIGNAL PEPTIDE PROTEIN"/>
    <property type="match status" value="1"/>
</dbReference>
<dbReference type="AlphaFoldDB" id="I6YU12"/>
<organism evidence="2 3">
    <name type="scientific">Melioribacter roseus (strain DSM 23840 / JCM 17771 / VKM B-2668 / P3M-2)</name>
    <dbReference type="NCBI Taxonomy" id="1191523"/>
    <lineage>
        <taxon>Bacteria</taxon>
        <taxon>Pseudomonadati</taxon>
        <taxon>Ignavibacteriota</taxon>
        <taxon>Ignavibacteria</taxon>
        <taxon>Ignavibacteriales</taxon>
        <taxon>Melioribacteraceae</taxon>
        <taxon>Melioribacter</taxon>
    </lineage>
</organism>